<dbReference type="EMBL" id="VIEB01000479">
    <property type="protein sequence ID" value="TQD89426.1"/>
    <property type="molecule type" value="Genomic_DNA"/>
</dbReference>
<protein>
    <submittedName>
        <fullName evidence="1">Uncharacterized protein</fullName>
    </submittedName>
</protein>
<evidence type="ECO:0000313" key="2">
    <source>
        <dbReference type="Proteomes" id="UP000315295"/>
    </source>
</evidence>
<proteinExistence type="predicted"/>
<dbReference type="Proteomes" id="UP000315295">
    <property type="component" value="Unassembled WGS sequence"/>
</dbReference>
<comment type="caution">
    <text evidence="1">The sequence shown here is derived from an EMBL/GenBank/DDBJ whole genome shotgun (WGS) entry which is preliminary data.</text>
</comment>
<keyword evidence="2" id="KW-1185">Reference proteome</keyword>
<reference evidence="1 2" key="1">
    <citation type="journal article" date="2019" name="G3 (Bethesda)">
        <title>Sequencing of a Wild Apple (Malus baccata) Genome Unravels the Differences Between Cultivated and Wild Apple Species Regarding Disease Resistance and Cold Tolerance.</title>
        <authorList>
            <person name="Chen X."/>
        </authorList>
    </citation>
    <scope>NUCLEOTIDE SEQUENCE [LARGE SCALE GENOMIC DNA]</scope>
    <source>
        <strain evidence="2">cv. Shandingzi</strain>
        <tissue evidence="1">Leaves</tissue>
    </source>
</reference>
<accession>A0A540LSP6</accession>
<evidence type="ECO:0000313" key="1">
    <source>
        <dbReference type="EMBL" id="TQD89426.1"/>
    </source>
</evidence>
<sequence>MFGLVCGGVVDRARGPAFCDAVADGGCRPGFRESVIATRLIALRSLEDDEFVLVLRIGAVALLLVAGFSLHQILVADGGEAELAVERHALHSAIHETEANV</sequence>
<organism evidence="1 2">
    <name type="scientific">Malus baccata</name>
    <name type="common">Siberian crab apple</name>
    <name type="synonym">Pyrus baccata</name>
    <dbReference type="NCBI Taxonomy" id="106549"/>
    <lineage>
        <taxon>Eukaryota</taxon>
        <taxon>Viridiplantae</taxon>
        <taxon>Streptophyta</taxon>
        <taxon>Embryophyta</taxon>
        <taxon>Tracheophyta</taxon>
        <taxon>Spermatophyta</taxon>
        <taxon>Magnoliopsida</taxon>
        <taxon>eudicotyledons</taxon>
        <taxon>Gunneridae</taxon>
        <taxon>Pentapetalae</taxon>
        <taxon>rosids</taxon>
        <taxon>fabids</taxon>
        <taxon>Rosales</taxon>
        <taxon>Rosaceae</taxon>
        <taxon>Amygdaloideae</taxon>
        <taxon>Maleae</taxon>
        <taxon>Malus</taxon>
    </lineage>
</organism>
<name>A0A540LSP6_MALBA</name>
<dbReference type="AlphaFoldDB" id="A0A540LSP6"/>
<gene>
    <name evidence="1" type="ORF">C1H46_025069</name>
</gene>